<proteinExistence type="predicted"/>
<sequence length="222" mass="23198">MRSIIQAFVVASIYLNSPRTVLGQGGVGANFESVQGVPSSSQGLQGGNSPNLPFTSRDQTGAAKQLSNIPGGARPKIVMMVCTQGYMPVTAQDLNNLAAADDAAPGTDAAAAAVEVACKPMNDPSGGFCDPSSCQTFPTASNCRRIVYDEGNSTQLAPEVIPSVVCKGNYYIHSPDESDQLSFCADEFMKTYMCSGQCDGAATCTTCVRMDDPAFVSVQQPI</sequence>
<evidence type="ECO:0000313" key="2">
    <source>
        <dbReference type="Proteomes" id="UP000886653"/>
    </source>
</evidence>
<name>A0A9P6NLV1_9BASI</name>
<keyword evidence="2" id="KW-1185">Reference proteome</keyword>
<dbReference type="EMBL" id="MU167227">
    <property type="protein sequence ID" value="KAG0149471.1"/>
    <property type="molecule type" value="Genomic_DNA"/>
</dbReference>
<comment type="caution">
    <text evidence="1">The sequence shown here is derived from an EMBL/GenBank/DDBJ whole genome shotgun (WGS) entry which is preliminary data.</text>
</comment>
<dbReference type="Proteomes" id="UP000886653">
    <property type="component" value="Unassembled WGS sequence"/>
</dbReference>
<gene>
    <name evidence="1" type="ORF">CROQUDRAFT_59233</name>
</gene>
<accession>A0A9P6NLV1</accession>
<reference evidence="1" key="1">
    <citation type="submission" date="2013-11" db="EMBL/GenBank/DDBJ databases">
        <title>Genome sequence of the fusiform rust pathogen reveals effectors for host alternation and coevolution with pine.</title>
        <authorList>
            <consortium name="DOE Joint Genome Institute"/>
            <person name="Smith K."/>
            <person name="Pendleton A."/>
            <person name="Kubisiak T."/>
            <person name="Anderson C."/>
            <person name="Salamov A."/>
            <person name="Aerts A."/>
            <person name="Riley R."/>
            <person name="Clum A."/>
            <person name="Lindquist E."/>
            <person name="Ence D."/>
            <person name="Campbell M."/>
            <person name="Kronenberg Z."/>
            <person name="Feau N."/>
            <person name="Dhillon B."/>
            <person name="Hamelin R."/>
            <person name="Burleigh J."/>
            <person name="Smith J."/>
            <person name="Yandell M."/>
            <person name="Nelson C."/>
            <person name="Grigoriev I."/>
            <person name="Davis J."/>
        </authorList>
    </citation>
    <scope>NUCLEOTIDE SEQUENCE</scope>
    <source>
        <strain evidence="1">G11</strain>
    </source>
</reference>
<protein>
    <submittedName>
        <fullName evidence="1">Uncharacterized protein</fullName>
    </submittedName>
</protein>
<evidence type="ECO:0000313" key="1">
    <source>
        <dbReference type="EMBL" id="KAG0149471.1"/>
    </source>
</evidence>
<organism evidence="1 2">
    <name type="scientific">Cronartium quercuum f. sp. fusiforme G11</name>
    <dbReference type="NCBI Taxonomy" id="708437"/>
    <lineage>
        <taxon>Eukaryota</taxon>
        <taxon>Fungi</taxon>
        <taxon>Dikarya</taxon>
        <taxon>Basidiomycota</taxon>
        <taxon>Pucciniomycotina</taxon>
        <taxon>Pucciniomycetes</taxon>
        <taxon>Pucciniales</taxon>
        <taxon>Coleosporiaceae</taxon>
        <taxon>Cronartium</taxon>
    </lineage>
</organism>
<dbReference type="AlphaFoldDB" id="A0A9P6NLV1"/>